<sequence>MANNSQIISKQKNNSTQNDSNNSKVIYYKRKHFNKSDYHKRNVIKLSQYSGNANVSKNSDSYLEPNKIKSRNSSLSMYDDLPLSQSSELHLGQKYEDYSQCTRDIGTMTEDRDSELEKQCNELFGRIVACEISNIKGSDRAPSAAESHDSNNQWSGLQTGTFSRCLRAPSAAESHDSNNQWSGLQTGTFSRCLRFLV</sequence>
<evidence type="ECO:0000313" key="2">
    <source>
        <dbReference type="EMBL" id="KPI99197.1"/>
    </source>
</evidence>
<dbReference type="Proteomes" id="UP000053268">
    <property type="component" value="Unassembled WGS sequence"/>
</dbReference>
<evidence type="ECO:0000256" key="1">
    <source>
        <dbReference type="SAM" id="MobiDB-lite"/>
    </source>
</evidence>
<keyword evidence="3" id="KW-1185">Reference proteome</keyword>
<organism evidence="2 3">
    <name type="scientific">Papilio xuthus</name>
    <name type="common">Asian swallowtail butterfly</name>
    <dbReference type="NCBI Taxonomy" id="66420"/>
    <lineage>
        <taxon>Eukaryota</taxon>
        <taxon>Metazoa</taxon>
        <taxon>Ecdysozoa</taxon>
        <taxon>Arthropoda</taxon>
        <taxon>Hexapoda</taxon>
        <taxon>Insecta</taxon>
        <taxon>Pterygota</taxon>
        <taxon>Neoptera</taxon>
        <taxon>Endopterygota</taxon>
        <taxon>Lepidoptera</taxon>
        <taxon>Glossata</taxon>
        <taxon>Ditrysia</taxon>
        <taxon>Papilionoidea</taxon>
        <taxon>Papilionidae</taxon>
        <taxon>Papilioninae</taxon>
        <taxon>Papilio</taxon>
    </lineage>
</organism>
<evidence type="ECO:0000313" key="3">
    <source>
        <dbReference type="Proteomes" id="UP000053268"/>
    </source>
</evidence>
<proteinExistence type="predicted"/>
<reference evidence="2 3" key="1">
    <citation type="journal article" date="2015" name="Nat. Commun.">
        <title>Outbred genome sequencing and CRISPR/Cas9 gene editing in butterflies.</title>
        <authorList>
            <person name="Li X."/>
            <person name="Fan D."/>
            <person name="Zhang W."/>
            <person name="Liu G."/>
            <person name="Zhang L."/>
            <person name="Zhao L."/>
            <person name="Fang X."/>
            <person name="Chen L."/>
            <person name="Dong Y."/>
            <person name="Chen Y."/>
            <person name="Ding Y."/>
            <person name="Zhao R."/>
            <person name="Feng M."/>
            <person name="Zhu Y."/>
            <person name="Feng Y."/>
            <person name="Jiang X."/>
            <person name="Zhu D."/>
            <person name="Xiang H."/>
            <person name="Feng X."/>
            <person name="Li S."/>
            <person name="Wang J."/>
            <person name="Zhang G."/>
            <person name="Kronforst M.R."/>
            <person name="Wang W."/>
        </authorList>
    </citation>
    <scope>NUCLEOTIDE SEQUENCE [LARGE SCALE GENOMIC DNA]</scope>
    <source>
        <strain evidence="2">Ya'a_city_454_Px</strain>
        <tissue evidence="2">Whole body</tissue>
    </source>
</reference>
<dbReference type="EMBL" id="KQ459580">
    <property type="protein sequence ID" value="KPI99197.1"/>
    <property type="molecule type" value="Genomic_DNA"/>
</dbReference>
<feature type="region of interest" description="Disordered" evidence="1">
    <location>
        <begin position="1"/>
        <end position="22"/>
    </location>
</feature>
<gene>
    <name evidence="2" type="ORF">RR46_05381</name>
</gene>
<dbReference type="AlphaFoldDB" id="A0A194Q0T6"/>
<accession>A0A194Q0T6</accession>
<name>A0A194Q0T6_PAPXU</name>
<protein>
    <submittedName>
        <fullName evidence="2">Uncharacterized protein</fullName>
    </submittedName>
</protein>